<gene>
    <name evidence="1" type="ORF">BaRGS_00038624</name>
</gene>
<comment type="caution">
    <text evidence="1">The sequence shown here is derived from an EMBL/GenBank/DDBJ whole genome shotgun (WGS) entry which is preliminary data.</text>
</comment>
<keyword evidence="2" id="KW-1185">Reference proteome</keyword>
<organism evidence="1 2">
    <name type="scientific">Batillaria attramentaria</name>
    <dbReference type="NCBI Taxonomy" id="370345"/>
    <lineage>
        <taxon>Eukaryota</taxon>
        <taxon>Metazoa</taxon>
        <taxon>Spiralia</taxon>
        <taxon>Lophotrochozoa</taxon>
        <taxon>Mollusca</taxon>
        <taxon>Gastropoda</taxon>
        <taxon>Caenogastropoda</taxon>
        <taxon>Sorbeoconcha</taxon>
        <taxon>Cerithioidea</taxon>
        <taxon>Batillariidae</taxon>
        <taxon>Batillaria</taxon>
    </lineage>
</organism>
<accession>A0ABD0J5Q2</accession>
<protein>
    <submittedName>
        <fullName evidence="1">Uncharacterized protein</fullName>
    </submittedName>
</protein>
<evidence type="ECO:0000313" key="1">
    <source>
        <dbReference type="EMBL" id="KAK7461617.1"/>
    </source>
</evidence>
<feature type="non-terminal residue" evidence="1">
    <location>
        <position position="60"/>
    </location>
</feature>
<dbReference type="AlphaFoldDB" id="A0ABD0J5Q2"/>
<dbReference type="EMBL" id="JACVVK020000632">
    <property type="protein sequence ID" value="KAK7461617.1"/>
    <property type="molecule type" value="Genomic_DNA"/>
</dbReference>
<reference evidence="1 2" key="1">
    <citation type="journal article" date="2023" name="Sci. Data">
        <title>Genome assembly of the Korean intertidal mud-creeper Batillaria attramentaria.</title>
        <authorList>
            <person name="Patra A.K."/>
            <person name="Ho P.T."/>
            <person name="Jun S."/>
            <person name="Lee S.J."/>
            <person name="Kim Y."/>
            <person name="Won Y.J."/>
        </authorList>
    </citation>
    <scope>NUCLEOTIDE SEQUENCE [LARGE SCALE GENOMIC DNA]</scope>
    <source>
        <strain evidence="1">Wonlab-2016</strain>
    </source>
</reference>
<proteinExistence type="predicted"/>
<evidence type="ECO:0000313" key="2">
    <source>
        <dbReference type="Proteomes" id="UP001519460"/>
    </source>
</evidence>
<name>A0ABD0J5Q2_9CAEN</name>
<dbReference type="Proteomes" id="UP001519460">
    <property type="component" value="Unassembled WGS sequence"/>
</dbReference>
<sequence>MRLFPPSDNVESTLLYWTYSRFYGKRRAILITADVTTEMFMDRGREKEPMEITMGWMFLL</sequence>